<dbReference type="Pfam" id="PF21787">
    <property type="entry name" value="TNP-like_RNaseH_N"/>
    <property type="match status" value="1"/>
</dbReference>
<name>A0A6S7H401_PARCT</name>
<keyword evidence="4" id="KW-0238">DNA-binding</keyword>
<feature type="coiled-coil region" evidence="5">
    <location>
        <begin position="210"/>
        <end position="237"/>
    </location>
</feature>
<keyword evidence="2" id="KW-0863">Zinc-finger</keyword>
<dbReference type="InterPro" id="IPR006612">
    <property type="entry name" value="THAP_Znf"/>
</dbReference>
<dbReference type="PROSITE" id="PS50950">
    <property type="entry name" value="ZF_THAP"/>
    <property type="match status" value="1"/>
</dbReference>
<evidence type="ECO:0000256" key="5">
    <source>
        <dbReference type="SAM" id="Coils"/>
    </source>
</evidence>
<feature type="region of interest" description="Disordered" evidence="6">
    <location>
        <begin position="117"/>
        <end position="157"/>
    </location>
</feature>
<dbReference type="Proteomes" id="UP001152795">
    <property type="component" value="Unassembled WGS sequence"/>
</dbReference>
<dbReference type="SMART" id="SM00692">
    <property type="entry name" value="DM3"/>
    <property type="match status" value="1"/>
</dbReference>
<dbReference type="GO" id="GO:0043565">
    <property type="term" value="F:sequence-specific DNA binding"/>
    <property type="evidence" value="ECO:0007669"/>
    <property type="project" value="InterPro"/>
</dbReference>
<evidence type="ECO:0000256" key="6">
    <source>
        <dbReference type="SAM" id="MobiDB-lite"/>
    </source>
</evidence>
<dbReference type="SMART" id="SM00980">
    <property type="entry name" value="THAP"/>
    <property type="match status" value="1"/>
</dbReference>
<dbReference type="Pfam" id="PF21788">
    <property type="entry name" value="TNP-like_GBD"/>
    <property type="match status" value="1"/>
</dbReference>
<proteinExistence type="predicted"/>
<organism evidence="7 8">
    <name type="scientific">Paramuricea clavata</name>
    <name type="common">Red gorgonian</name>
    <name type="synonym">Violescent sea-whip</name>
    <dbReference type="NCBI Taxonomy" id="317549"/>
    <lineage>
        <taxon>Eukaryota</taxon>
        <taxon>Metazoa</taxon>
        <taxon>Cnidaria</taxon>
        <taxon>Anthozoa</taxon>
        <taxon>Octocorallia</taxon>
        <taxon>Malacalcyonacea</taxon>
        <taxon>Plexauridae</taxon>
        <taxon>Paramuricea</taxon>
    </lineage>
</organism>
<feature type="compositionally biased region" description="Basic and acidic residues" evidence="6">
    <location>
        <begin position="117"/>
        <end position="139"/>
    </location>
</feature>
<dbReference type="InterPro" id="IPR048365">
    <property type="entry name" value="TNP-like_RNaseH_N"/>
</dbReference>
<dbReference type="InterPro" id="IPR021896">
    <property type="entry name" value="THAP9-like_HTH"/>
</dbReference>
<dbReference type="InterPro" id="IPR048366">
    <property type="entry name" value="TNP-like_GBD"/>
</dbReference>
<dbReference type="Pfam" id="PF05485">
    <property type="entry name" value="THAP"/>
    <property type="match status" value="1"/>
</dbReference>
<evidence type="ECO:0000313" key="7">
    <source>
        <dbReference type="EMBL" id="CAB3997552.1"/>
    </source>
</evidence>
<evidence type="ECO:0000256" key="4">
    <source>
        <dbReference type="ARBA" id="ARBA00023125"/>
    </source>
</evidence>
<evidence type="ECO:0000256" key="2">
    <source>
        <dbReference type="ARBA" id="ARBA00022771"/>
    </source>
</evidence>
<sequence length="768" mass="86741">MESSCEKKQTNPGGTRTFCSAINCTNSKLKNPDLSFFRFPCDDKRAKEWVVLTRRQDLLKKSPKYLHQNCKLCSIHFEECMFSNESKSRLRRDAKPTLFNIPNPPARVGFKRKLIERDPITHSQEKRQKLQGDPTDKDCTSNVIGETTAEEATPENITRSEELQERIVDDADIPEITTDNTIMVEENSSCSKTDFCSQTEKDFSINSPRKKKQKKIIHAQNKKIKRLQATIKRLKSSKKKQGDALDKALEKLPKNLANFVKAQIKLHGIKKKGRRYSPELKSLAISIYHASGKAYRLLTKLFILPTKSSLRRYISKMPTLPGFTQGAINIIKSKVSQIGEQERLVTLCMDEVSLKTHLYYDISADKIVGLEDYGSGYRTNKVATSGLVFLVRSITGGWKQPLGYALVNGACPADEMEMLIREAIDKLKGIGLTVVVVMSDMGSNFQSLAKHLNITPEKPWFIHNNQKYFVMFDPPHLLKCVRNNLMKYSFKFGLYIATWKDIDSFYSNDKTLAIRTAPKLTEKHLHPNGFSKIKVKYATQVFSHTVAATICSYVSMGGLPQSALGTAELLFQFDSIFDCVNSSTIHSTKKLKCAMSDATSHERFIKDSIKFIMSLEVLDGVNIVTGRIKCLQGWLFSKDKSNMPVLVSPKEQPNTLDIGATDYSDKNVGDGLIEANATCYVAGYLLMKCLKRHTCQVCKDKLISNTLDDNRKLFCFLKAYDTDKSTFGGLHVPSMSFLDFVTKMEDAFVANFQFFQRVHALDGISLQN</sequence>
<accession>A0A6S7H401</accession>
<keyword evidence="1" id="KW-0479">Metal-binding</keyword>
<comment type="caution">
    <text evidence="7">The sequence shown here is derived from an EMBL/GenBank/DDBJ whole genome shotgun (WGS) entry which is preliminary data.</text>
</comment>
<dbReference type="EMBL" id="CACRXK020003128">
    <property type="protein sequence ID" value="CAB3997552.1"/>
    <property type="molecule type" value="Genomic_DNA"/>
</dbReference>
<dbReference type="OrthoDB" id="7685656at2759"/>
<reference evidence="7" key="1">
    <citation type="submission" date="2020-04" db="EMBL/GenBank/DDBJ databases">
        <authorList>
            <person name="Alioto T."/>
            <person name="Alioto T."/>
            <person name="Gomez Garrido J."/>
        </authorList>
    </citation>
    <scope>NUCLEOTIDE SEQUENCE</scope>
    <source>
        <strain evidence="7">A484AB</strain>
    </source>
</reference>
<evidence type="ECO:0000256" key="1">
    <source>
        <dbReference type="ARBA" id="ARBA00022723"/>
    </source>
</evidence>
<keyword evidence="5" id="KW-0175">Coiled coil</keyword>
<dbReference type="AlphaFoldDB" id="A0A6S7H401"/>
<dbReference type="PANTHER" id="PTHR46600">
    <property type="entry name" value="THAP DOMAIN-CONTAINING"/>
    <property type="match status" value="1"/>
</dbReference>
<protein>
    <submittedName>
        <fullName evidence="7">THAP domain-containing 9, partial</fullName>
    </submittedName>
</protein>
<dbReference type="InterPro" id="IPR026516">
    <property type="entry name" value="THAP1/10"/>
</dbReference>
<evidence type="ECO:0000313" key="8">
    <source>
        <dbReference type="Proteomes" id="UP001152795"/>
    </source>
</evidence>
<dbReference type="PANTHER" id="PTHR46600:SF11">
    <property type="entry name" value="THAP DOMAIN-CONTAINING PROTEIN 10"/>
    <property type="match status" value="1"/>
</dbReference>
<keyword evidence="8" id="KW-1185">Reference proteome</keyword>
<keyword evidence="3" id="KW-0862">Zinc</keyword>
<gene>
    <name evidence="7" type="ORF">PACLA_8A075363</name>
</gene>
<dbReference type="GO" id="GO:0008270">
    <property type="term" value="F:zinc ion binding"/>
    <property type="evidence" value="ECO:0007669"/>
    <property type="project" value="UniProtKB-KW"/>
</dbReference>
<dbReference type="Pfam" id="PF12017">
    <property type="entry name" value="Tnp_P_element"/>
    <property type="match status" value="1"/>
</dbReference>
<dbReference type="SUPFAM" id="SSF57716">
    <property type="entry name" value="Glucocorticoid receptor-like (DNA-binding domain)"/>
    <property type="match status" value="1"/>
</dbReference>
<evidence type="ECO:0000256" key="3">
    <source>
        <dbReference type="ARBA" id="ARBA00022833"/>
    </source>
</evidence>